<sequence>MRRCAFRGNKKAKYYSVAAILYRVFIGFCILPAPRRSKPAAFSFPL</sequence>
<protein>
    <submittedName>
        <fullName evidence="2">Uncharacterized protein</fullName>
    </submittedName>
</protein>
<name>A0ABN5C6I8_9GAMM</name>
<feature type="transmembrane region" description="Helical" evidence="1">
    <location>
        <begin position="12"/>
        <end position="33"/>
    </location>
</feature>
<reference evidence="2 3" key="1">
    <citation type="submission" date="2015-06" db="EMBL/GenBank/DDBJ databases">
        <authorList>
            <person name="Xie B.-B."/>
            <person name="Rong J.-C."/>
            <person name="Qin Q.-L."/>
            <person name="Zhang Y.-Z."/>
        </authorList>
    </citation>
    <scope>NUCLEOTIDE SEQUENCE [LARGE SCALE GENOMIC DNA]</scope>
    <source>
        <strain evidence="2 3">KMM 3549</strain>
    </source>
</reference>
<evidence type="ECO:0000256" key="1">
    <source>
        <dbReference type="SAM" id="Phobius"/>
    </source>
</evidence>
<keyword evidence="1" id="KW-1133">Transmembrane helix</keyword>
<gene>
    <name evidence="2" type="ORF">PISS_b0145</name>
</gene>
<evidence type="ECO:0000313" key="2">
    <source>
        <dbReference type="EMBL" id="ATC92329.1"/>
    </source>
</evidence>
<proteinExistence type="predicted"/>
<organism evidence="2 3">
    <name type="scientific">Pseudoalteromonas issachenkonii</name>
    <dbReference type="NCBI Taxonomy" id="152297"/>
    <lineage>
        <taxon>Bacteria</taxon>
        <taxon>Pseudomonadati</taxon>
        <taxon>Pseudomonadota</taxon>
        <taxon>Gammaproteobacteria</taxon>
        <taxon>Alteromonadales</taxon>
        <taxon>Pseudoalteromonadaceae</taxon>
        <taxon>Pseudoalteromonas</taxon>
    </lineage>
</organism>
<dbReference type="EMBL" id="CP011031">
    <property type="protein sequence ID" value="ATC92329.1"/>
    <property type="molecule type" value="Genomic_DNA"/>
</dbReference>
<keyword evidence="1" id="KW-0472">Membrane</keyword>
<keyword evidence="3" id="KW-1185">Reference proteome</keyword>
<accession>A0ABN5C6I8</accession>
<dbReference type="Proteomes" id="UP000217258">
    <property type="component" value="Chromosome II"/>
</dbReference>
<evidence type="ECO:0000313" key="3">
    <source>
        <dbReference type="Proteomes" id="UP000217258"/>
    </source>
</evidence>
<keyword evidence="1" id="KW-0812">Transmembrane</keyword>